<comment type="similarity">
    <text evidence="3">Belongs to the glycosyltransferase 9 family.</text>
</comment>
<keyword evidence="2" id="KW-0808">Transferase</keyword>
<evidence type="ECO:0000256" key="4">
    <source>
        <dbReference type="ARBA" id="ARBA00044042"/>
    </source>
</evidence>
<evidence type="ECO:0000256" key="2">
    <source>
        <dbReference type="ARBA" id="ARBA00022679"/>
    </source>
</evidence>
<accession>A0ABV3SDA1</accession>
<dbReference type="RefSeq" id="WP_367967510.1">
    <property type="nucleotide sequence ID" value="NZ_JBAKFJ010000001.1"/>
</dbReference>
<sequence length="375" mass="40561">MVSAATDSREVNPVLIVGPGWVGDMVMAQSLCKALKQEALARPIDMITPPWGQALLERMPEVRRAIPLAVGHGELGLRRRWKLGQTLRDRNYAQAIVLPRSAKAALVPWVAGVPRRTGYLGEYRYGLLNDIRPLNREMHYRTVDRFVALADPPGRGDDRERSGTGTNPSSIPQPALTSSTAQINSAIQELGLSGAWDSAGARFGTGTILTLCPGAEYGPAKRWPVEHFASLAKTYIEMGWSVWMLGSSKDTRITREISGQAPGVVDLAGRTTLSQAIDLLAASTVVVSNDSGLMHIAAATSTPLVALYGSSDPQYTPPLSDNAQIIYRDLDCSPCFQRECPLGHLNCLRGINSQSVADAIDRALSADADTRQSRF</sequence>
<evidence type="ECO:0000256" key="3">
    <source>
        <dbReference type="ARBA" id="ARBA00043995"/>
    </source>
</evidence>
<dbReference type="EC" id="2.4.99.24" evidence="4"/>
<dbReference type="PANTHER" id="PTHR30160">
    <property type="entry name" value="TETRAACYLDISACCHARIDE 4'-KINASE-RELATED"/>
    <property type="match status" value="1"/>
</dbReference>
<evidence type="ECO:0000256" key="6">
    <source>
        <dbReference type="SAM" id="MobiDB-lite"/>
    </source>
</evidence>
<dbReference type="Proteomes" id="UP001556653">
    <property type="component" value="Unassembled WGS sequence"/>
</dbReference>
<protein>
    <recommendedName>
        <fullName evidence="4">lipopolysaccharide heptosyltransferase II</fullName>
        <ecNumber evidence="4">2.4.99.24</ecNumber>
    </recommendedName>
</protein>
<dbReference type="InterPro" id="IPR002201">
    <property type="entry name" value="Glyco_trans_9"/>
</dbReference>
<evidence type="ECO:0000313" key="8">
    <source>
        <dbReference type="Proteomes" id="UP001556653"/>
    </source>
</evidence>
<dbReference type="InterPro" id="IPR051199">
    <property type="entry name" value="LPS_LOS_Heptosyltrfase"/>
</dbReference>
<organism evidence="7 8">
    <name type="scientific">Spiribacter onubensis</name>
    <dbReference type="NCBI Taxonomy" id="3122420"/>
    <lineage>
        <taxon>Bacteria</taxon>
        <taxon>Pseudomonadati</taxon>
        <taxon>Pseudomonadota</taxon>
        <taxon>Gammaproteobacteria</taxon>
        <taxon>Chromatiales</taxon>
        <taxon>Ectothiorhodospiraceae</taxon>
        <taxon>Spiribacter</taxon>
    </lineage>
</organism>
<dbReference type="EMBL" id="JBAKFJ010000001">
    <property type="protein sequence ID" value="MEX0387004.1"/>
    <property type="molecule type" value="Genomic_DNA"/>
</dbReference>
<keyword evidence="1" id="KW-0328">Glycosyltransferase</keyword>
<feature type="region of interest" description="Disordered" evidence="6">
    <location>
        <begin position="149"/>
        <end position="176"/>
    </location>
</feature>
<keyword evidence="8" id="KW-1185">Reference proteome</keyword>
<evidence type="ECO:0000256" key="1">
    <source>
        <dbReference type="ARBA" id="ARBA00022676"/>
    </source>
</evidence>
<name>A0ABV3SDA1_9GAMM</name>
<gene>
    <name evidence="7" type="primary">waaF</name>
    <name evidence="7" type="ORF">V6X64_08380</name>
</gene>
<dbReference type="NCBIfam" id="TIGR02195">
    <property type="entry name" value="heptsyl_trn_II"/>
    <property type="match status" value="1"/>
</dbReference>
<proteinExistence type="inferred from homology"/>
<dbReference type="SUPFAM" id="SSF53756">
    <property type="entry name" value="UDP-Glycosyltransferase/glycogen phosphorylase"/>
    <property type="match status" value="1"/>
</dbReference>
<comment type="caution">
    <text evidence="7">The sequence shown here is derived from an EMBL/GenBank/DDBJ whole genome shotgun (WGS) entry which is preliminary data.</text>
</comment>
<dbReference type="CDD" id="cd03789">
    <property type="entry name" value="GT9_LPS_heptosyltransferase"/>
    <property type="match status" value="1"/>
</dbReference>
<reference evidence="7 8" key="1">
    <citation type="submission" date="2024-02" db="EMBL/GenBank/DDBJ databases">
        <title>New especies of Spiribacter isolated from saline water.</title>
        <authorList>
            <person name="Leon M.J."/>
            <person name="De La Haba R."/>
            <person name="Sanchez-Porro C."/>
            <person name="Ventosa A."/>
        </authorList>
    </citation>
    <scope>NUCLEOTIDE SEQUENCE [LARGE SCALE GENOMIC DNA]</scope>
    <source>
        <strain evidence="8">ag22IC4-227</strain>
    </source>
</reference>
<feature type="compositionally biased region" description="Polar residues" evidence="6">
    <location>
        <begin position="163"/>
        <end position="176"/>
    </location>
</feature>
<dbReference type="InterPro" id="IPR011910">
    <property type="entry name" value="RfaF"/>
</dbReference>
<comment type="catalytic activity">
    <reaction evidence="5">
        <text>an L-alpha-D-Hep-(1-&gt;5)-[alpha-Kdo-(2-&gt;4)]-alpha-Kdo-(2-&gt;6)-lipid A + ADP-L-glycero-beta-D-manno-heptose = an L-alpha-D-Hep-(1-&gt;3)-L-alpha-D-Hep-(1-&gt;5)-[alpha-Kdo-(2-&gt;4)]-alpha-Kdo-(2-&gt;6)-lipid A + ADP + H(+)</text>
        <dbReference type="Rhea" id="RHEA:74071"/>
        <dbReference type="ChEBI" id="CHEBI:15378"/>
        <dbReference type="ChEBI" id="CHEBI:61506"/>
        <dbReference type="ChEBI" id="CHEBI:193068"/>
        <dbReference type="ChEBI" id="CHEBI:193069"/>
        <dbReference type="ChEBI" id="CHEBI:456216"/>
        <dbReference type="EC" id="2.4.99.24"/>
    </reaction>
</comment>
<dbReference type="Pfam" id="PF01075">
    <property type="entry name" value="Glyco_transf_9"/>
    <property type="match status" value="1"/>
</dbReference>
<dbReference type="PANTHER" id="PTHR30160:SF7">
    <property type="entry name" value="ADP-HEPTOSE--LPS HEPTOSYLTRANSFERASE 2"/>
    <property type="match status" value="1"/>
</dbReference>
<evidence type="ECO:0000313" key="7">
    <source>
        <dbReference type="EMBL" id="MEX0387004.1"/>
    </source>
</evidence>
<evidence type="ECO:0000256" key="5">
    <source>
        <dbReference type="ARBA" id="ARBA00047503"/>
    </source>
</evidence>
<dbReference type="Gene3D" id="3.40.50.2000">
    <property type="entry name" value="Glycogen Phosphorylase B"/>
    <property type="match status" value="2"/>
</dbReference>